<dbReference type="PANTHER" id="PTHR30266">
    <property type="entry name" value="MECHANOSENSITIVE CHANNEL MSCL"/>
    <property type="match status" value="1"/>
</dbReference>
<evidence type="ECO:0000256" key="2">
    <source>
        <dbReference type="ARBA" id="ARBA00022448"/>
    </source>
</evidence>
<evidence type="ECO:0000256" key="1">
    <source>
        <dbReference type="ARBA" id="ARBA00004141"/>
    </source>
</evidence>
<evidence type="ECO:0000256" key="9">
    <source>
        <dbReference type="SAM" id="MobiDB-lite"/>
    </source>
</evidence>
<sequence>MRGNVVELAVAVVVGAAFSKIVDAVVNGFINPLVGAIGTKDLDRYRYCLKDPCTVGPTGEVTGVAIKWGPVLSATLTFVITAAVVYFLMILPMNKYKERQQAKAGPVEVPKTEVELLTEIRDVLLAQRADGHGSPVPGGSAPGGQDGSVGPQRGGGVSTNG</sequence>
<feature type="compositionally biased region" description="Gly residues" evidence="9">
    <location>
        <begin position="140"/>
        <end position="161"/>
    </location>
</feature>
<evidence type="ECO:0000313" key="12">
    <source>
        <dbReference type="Proteomes" id="UP001518976"/>
    </source>
</evidence>
<proteinExistence type="predicted"/>
<evidence type="ECO:0000256" key="4">
    <source>
        <dbReference type="ARBA" id="ARBA00022692"/>
    </source>
</evidence>
<keyword evidence="3" id="KW-1003">Cell membrane</keyword>
<dbReference type="PANTHER" id="PTHR30266:SF2">
    <property type="entry name" value="LARGE-CONDUCTANCE MECHANOSENSITIVE CHANNEL"/>
    <property type="match status" value="1"/>
</dbReference>
<feature type="region of interest" description="Disordered" evidence="9">
    <location>
        <begin position="128"/>
        <end position="161"/>
    </location>
</feature>
<keyword evidence="2" id="KW-0813">Transport</keyword>
<feature type="transmembrane region" description="Helical" evidence="10">
    <location>
        <begin position="71"/>
        <end position="91"/>
    </location>
</feature>
<dbReference type="SUPFAM" id="SSF81330">
    <property type="entry name" value="Gated mechanosensitive channel"/>
    <property type="match status" value="1"/>
</dbReference>
<keyword evidence="5 10" id="KW-1133">Transmembrane helix</keyword>
<dbReference type="EMBL" id="JAFFZN010000024">
    <property type="protein sequence ID" value="MBO8188417.1"/>
    <property type="molecule type" value="Genomic_DNA"/>
</dbReference>
<reference evidence="11 12" key="1">
    <citation type="submission" date="2021-02" db="EMBL/GenBank/DDBJ databases">
        <title>Streptomyces spirodelae sp. nov., isolated from duckweed.</title>
        <authorList>
            <person name="Saimee Y."/>
            <person name="Duangmal K."/>
        </authorList>
    </citation>
    <scope>NUCLEOTIDE SEQUENCE [LARGE SCALE GENOMIC DNA]</scope>
    <source>
        <strain evidence="11 12">DW4-2</strain>
    </source>
</reference>
<dbReference type="InterPro" id="IPR001185">
    <property type="entry name" value="MS_channel"/>
</dbReference>
<evidence type="ECO:0000256" key="7">
    <source>
        <dbReference type="ARBA" id="ARBA00023136"/>
    </source>
</evidence>
<dbReference type="InterPro" id="IPR037673">
    <property type="entry name" value="MSC/AndL"/>
</dbReference>
<organism evidence="11 12">
    <name type="scientific">Streptomyces spirodelae</name>
    <dbReference type="NCBI Taxonomy" id="2812904"/>
    <lineage>
        <taxon>Bacteria</taxon>
        <taxon>Bacillati</taxon>
        <taxon>Actinomycetota</taxon>
        <taxon>Actinomycetes</taxon>
        <taxon>Kitasatosporales</taxon>
        <taxon>Streptomycetaceae</taxon>
        <taxon>Streptomyces</taxon>
    </lineage>
</organism>
<keyword evidence="12" id="KW-1185">Reference proteome</keyword>
<evidence type="ECO:0000313" key="11">
    <source>
        <dbReference type="EMBL" id="MBO8188417.1"/>
    </source>
</evidence>
<protein>
    <submittedName>
        <fullName evidence="11">Large conductance mechanosensitive channel protein MscL</fullName>
    </submittedName>
</protein>
<keyword evidence="6" id="KW-0406">Ion transport</keyword>
<evidence type="ECO:0000256" key="10">
    <source>
        <dbReference type="SAM" id="Phobius"/>
    </source>
</evidence>
<accession>A0ABS3WZ71</accession>
<dbReference type="Pfam" id="PF01741">
    <property type="entry name" value="MscL"/>
    <property type="match status" value="1"/>
</dbReference>
<evidence type="ECO:0000256" key="8">
    <source>
        <dbReference type="ARBA" id="ARBA00023303"/>
    </source>
</evidence>
<keyword evidence="7 10" id="KW-0472">Membrane</keyword>
<gene>
    <name evidence="11" type="primary">mscL</name>
    <name evidence="11" type="ORF">JW592_23525</name>
</gene>
<evidence type="ECO:0000256" key="6">
    <source>
        <dbReference type="ARBA" id="ARBA00023065"/>
    </source>
</evidence>
<keyword evidence="4 10" id="KW-0812">Transmembrane</keyword>
<evidence type="ECO:0000256" key="3">
    <source>
        <dbReference type="ARBA" id="ARBA00022475"/>
    </source>
</evidence>
<comment type="caution">
    <text evidence="11">The sequence shown here is derived from an EMBL/GenBank/DDBJ whole genome shotgun (WGS) entry which is preliminary data.</text>
</comment>
<dbReference type="Gene3D" id="1.10.1200.120">
    <property type="entry name" value="Large-conductance mechanosensitive channel, MscL, domain 1"/>
    <property type="match status" value="1"/>
</dbReference>
<keyword evidence="8" id="KW-0407">Ion channel</keyword>
<dbReference type="Proteomes" id="UP001518976">
    <property type="component" value="Unassembled WGS sequence"/>
</dbReference>
<name>A0ABS3WZ71_9ACTN</name>
<dbReference type="NCBIfam" id="TIGR00220">
    <property type="entry name" value="mscL"/>
    <property type="match status" value="1"/>
</dbReference>
<comment type="subcellular location">
    <subcellularLocation>
        <location evidence="1">Membrane</location>
        <topology evidence="1">Multi-pass membrane protein</topology>
    </subcellularLocation>
</comment>
<dbReference type="InterPro" id="IPR036019">
    <property type="entry name" value="MscL_channel"/>
</dbReference>
<evidence type="ECO:0000256" key="5">
    <source>
        <dbReference type="ARBA" id="ARBA00022989"/>
    </source>
</evidence>